<dbReference type="InterPro" id="IPR036259">
    <property type="entry name" value="MFS_trans_sf"/>
</dbReference>
<dbReference type="STRING" id="4536.A0A0E0GHB7"/>
<evidence type="ECO:0000313" key="4">
    <source>
        <dbReference type="Proteomes" id="UP000006591"/>
    </source>
</evidence>
<organism evidence="3">
    <name type="scientific">Oryza nivara</name>
    <name type="common">Indian wild rice</name>
    <name type="synonym">Oryza sativa f. spontanea</name>
    <dbReference type="NCBI Taxonomy" id="4536"/>
    <lineage>
        <taxon>Eukaryota</taxon>
        <taxon>Viridiplantae</taxon>
        <taxon>Streptophyta</taxon>
        <taxon>Embryophyta</taxon>
        <taxon>Tracheophyta</taxon>
        <taxon>Spermatophyta</taxon>
        <taxon>Magnoliopsida</taxon>
        <taxon>Liliopsida</taxon>
        <taxon>Poales</taxon>
        <taxon>Poaceae</taxon>
        <taxon>BOP clade</taxon>
        <taxon>Oryzoideae</taxon>
        <taxon>Oryzeae</taxon>
        <taxon>Oryzinae</taxon>
        <taxon>Oryza</taxon>
    </lineage>
</organism>
<feature type="transmembrane region" description="Helical" evidence="2">
    <location>
        <begin position="239"/>
        <end position="265"/>
    </location>
</feature>
<name>A0A0E0GHB7_ORYNI</name>
<dbReference type="OMA" id="KSDTSEW"/>
<feature type="transmembrane region" description="Helical" evidence="2">
    <location>
        <begin position="166"/>
        <end position="185"/>
    </location>
</feature>
<feature type="transmembrane region" description="Helical" evidence="2">
    <location>
        <begin position="87"/>
        <end position="113"/>
    </location>
</feature>
<dbReference type="Pfam" id="PF13347">
    <property type="entry name" value="MFS_2"/>
    <property type="match status" value="1"/>
</dbReference>
<feature type="transmembrane region" description="Helical" evidence="2">
    <location>
        <begin position="125"/>
        <end position="146"/>
    </location>
</feature>
<dbReference type="eggNOG" id="KOG4830">
    <property type="taxonomic scope" value="Eukaryota"/>
</dbReference>
<protein>
    <recommendedName>
        <fullName evidence="5">Major facilitator superfamily (MFS) profile domain-containing protein</fullName>
    </recommendedName>
</protein>
<feature type="transmembrane region" description="Helical" evidence="2">
    <location>
        <begin position="409"/>
        <end position="429"/>
    </location>
</feature>
<dbReference type="GO" id="GO:0005886">
    <property type="term" value="C:plasma membrane"/>
    <property type="evidence" value="ECO:0007669"/>
    <property type="project" value="TreeGrafter"/>
</dbReference>
<evidence type="ECO:0008006" key="5">
    <source>
        <dbReference type="Google" id="ProtNLM"/>
    </source>
</evidence>
<dbReference type="GO" id="GO:0015293">
    <property type="term" value="F:symporter activity"/>
    <property type="evidence" value="ECO:0007669"/>
    <property type="project" value="InterPro"/>
</dbReference>
<reference evidence="3" key="1">
    <citation type="submission" date="2015-04" db="UniProtKB">
        <authorList>
            <consortium name="EnsemblPlants"/>
        </authorList>
    </citation>
    <scope>IDENTIFICATION</scope>
    <source>
        <strain evidence="3">SL10</strain>
    </source>
</reference>
<sequence length="488" mass="53434">MADAKGDEVLAEGQMPLGRWPILSYGVGHMLNDITSACWFTYLLLFLQEIGLAPRDAAIVMLSGQVADGLMTILAGEMIDRFGHFKLWHIGGSILVGISFSSVFGGCLLCTVLGTDSYLVRTIGYSFFAAVFNIGWAATQVSHMSMVNCMTLNSTSRVALASCRNAFTMVANLGLYAIALVVFALVSAKYRWIAYVSIFVGCCFLVVFYAGTKEPTLQSGSDCKKSARISWGYWFKKALYYQVALLYMLARLITNVSQSLIAFYVTRDLKMNEYSKAIIPAIIFCCSFLVSVVLQEIKWNSRRLKSLLTIGAILWVIAGAAVFVLPSQMHNLMYPLAMVIGAANALVMVTTIGLESALVGDDLNGCAFVYGSLSFLDKMSCGIALFVLESYEDSISCGETRGLYTVSRFGTGLIPSCFAVFALLVTSTLKLQDTNPRAAAAALEAPLLDTRKIDCMYHCMYHGKKKNNIHKDEIALQNPLQFGLKSFE</sequence>
<keyword evidence="2" id="KW-0472">Membrane</keyword>
<dbReference type="InterPro" id="IPR039672">
    <property type="entry name" value="MFS_2"/>
</dbReference>
<evidence type="ECO:0000256" key="2">
    <source>
        <dbReference type="SAM" id="Phobius"/>
    </source>
</evidence>
<dbReference type="AlphaFoldDB" id="A0A0E0GHB7"/>
<dbReference type="Proteomes" id="UP000006591">
    <property type="component" value="Chromosome 3"/>
</dbReference>
<evidence type="ECO:0000313" key="3">
    <source>
        <dbReference type="EnsemblPlants" id="ONIVA03G04850.1"/>
    </source>
</evidence>
<accession>A0A0E0GHB7</accession>
<feature type="transmembrane region" description="Helical" evidence="2">
    <location>
        <begin position="192"/>
        <end position="211"/>
    </location>
</feature>
<feature type="transmembrane region" description="Helical" evidence="2">
    <location>
        <begin position="332"/>
        <end position="354"/>
    </location>
</feature>
<keyword evidence="2" id="KW-1133">Transmembrane helix</keyword>
<feature type="transmembrane region" description="Helical" evidence="2">
    <location>
        <begin position="306"/>
        <end position="325"/>
    </location>
</feature>
<dbReference type="Gene3D" id="1.20.1250.20">
    <property type="entry name" value="MFS general substrate transporter like domains"/>
    <property type="match status" value="1"/>
</dbReference>
<dbReference type="FunFam" id="1.20.1250.20:FF:000267">
    <property type="entry name" value="AT3g60070/T2O9_50"/>
    <property type="match status" value="1"/>
</dbReference>
<dbReference type="PANTHER" id="PTHR11328">
    <property type="entry name" value="MAJOR FACILITATOR SUPERFAMILY DOMAIN-CONTAINING PROTEIN"/>
    <property type="match status" value="1"/>
</dbReference>
<dbReference type="Gramene" id="ONIVA03G04850.1">
    <property type="protein sequence ID" value="ONIVA03G04850.1"/>
    <property type="gene ID" value="ONIVA03G04850"/>
</dbReference>
<feature type="transmembrane region" description="Helical" evidence="2">
    <location>
        <begin position="277"/>
        <end position="294"/>
    </location>
</feature>
<dbReference type="EnsemblPlants" id="ONIVA03G04850.1">
    <property type="protein sequence ID" value="ONIVA03G04850.1"/>
    <property type="gene ID" value="ONIVA03G04850"/>
</dbReference>
<evidence type="ECO:0000256" key="1">
    <source>
        <dbReference type="ARBA" id="ARBA00008335"/>
    </source>
</evidence>
<keyword evidence="4" id="KW-1185">Reference proteome</keyword>
<dbReference type="PANTHER" id="PTHR11328:SF34">
    <property type="entry name" value="PERMEASE, PUTATIVE, EXPRESSED-RELATED"/>
    <property type="match status" value="1"/>
</dbReference>
<dbReference type="SUPFAM" id="SSF103473">
    <property type="entry name" value="MFS general substrate transporter"/>
    <property type="match status" value="1"/>
</dbReference>
<proteinExistence type="inferred from homology"/>
<reference evidence="3" key="2">
    <citation type="submission" date="2018-04" db="EMBL/GenBank/DDBJ databases">
        <title>OnivRS2 (Oryza nivara Reference Sequence Version 2).</title>
        <authorList>
            <person name="Zhang J."/>
            <person name="Kudrna D."/>
            <person name="Lee S."/>
            <person name="Talag J."/>
            <person name="Rajasekar S."/>
            <person name="Welchert J."/>
            <person name="Hsing Y.-I."/>
            <person name="Wing R.A."/>
        </authorList>
    </citation>
    <scope>NUCLEOTIDE SEQUENCE [LARGE SCALE GENOMIC DNA]</scope>
    <source>
        <strain evidence="3">SL10</strain>
    </source>
</reference>
<keyword evidence="2" id="KW-0812">Transmembrane</keyword>
<comment type="similarity">
    <text evidence="1">Belongs to the major facilitator superfamily.</text>
</comment>
<dbReference type="GO" id="GO:0008643">
    <property type="term" value="P:carbohydrate transport"/>
    <property type="evidence" value="ECO:0007669"/>
    <property type="project" value="InterPro"/>
</dbReference>